<protein>
    <submittedName>
        <fullName evidence="1">Uncharacterized protein</fullName>
    </submittedName>
</protein>
<dbReference type="EMBL" id="JAPFFF010000007">
    <property type="protein sequence ID" value="KAK8886263.1"/>
    <property type="molecule type" value="Genomic_DNA"/>
</dbReference>
<dbReference type="Proteomes" id="UP001470230">
    <property type="component" value="Unassembled WGS sequence"/>
</dbReference>
<accession>A0ABR2K619</accession>
<evidence type="ECO:0000313" key="1">
    <source>
        <dbReference type="EMBL" id="KAK8886263.1"/>
    </source>
</evidence>
<name>A0ABR2K619_9EUKA</name>
<keyword evidence="2" id="KW-1185">Reference proteome</keyword>
<organism evidence="1 2">
    <name type="scientific">Tritrichomonas musculus</name>
    <dbReference type="NCBI Taxonomy" id="1915356"/>
    <lineage>
        <taxon>Eukaryota</taxon>
        <taxon>Metamonada</taxon>
        <taxon>Parabasalia</taxon>
        <taxon>Tritrichomonadida</taxon>
        <taxon>Tritrichomonadidae</taxon>
        <taxon>Tritrichomonas</taxon>
    </lineage>
</organism>
<sequence>MDKSYQQSQSQSKCFTVDPSTIGQQLQRPSAHHNTTAFGNNFPNRSFFVAKTALNAQNNSIFLNMASCRPLDIPVLV</sequence>
<comment type="caution">
    <text evidence="1">The sequence shown here is derived from an EMBL/GenBank/DDBJ whole genome shotgun (WGS) entry which is preliminary data.</text>
</comment>
<proteinExistence type="predicted"/>
<evidence type="ECO:0000313" key="2">
    <source>
        <dbReference type="Proteomes" id="UP001470230"/>
    </source>
</evidence>
<reference evidence="1 2" key="1">
    <citation type="submission" date="2024-04" db="EMBL/GenBank/DDBJ databases">
        <title>Tritrichomonas musculus Genome.</title>
        <authorList>
            <person name="Alves-Ferreira E."/>
            <person name="Grigg M."/>
            <person name="Lorenzi H."/>
            <person name="Galac M."/>
        </authorList>
    </citation>
    <scope>NUCLEOTIDE SEQUENCE [LARGE SCALE GENOMIC DNA]</scope>
    <source>
        <strain evidence="1 2">EAF2021</strain>
    </source>
</reference>
<gene>
    <name evidence="1" type="ORF">M9Y10_041723</name>
</gene>